<sequence length="45" mass="5450">MKKDNIINRYKSDFIAAIRLAAFFMKKSNFFFTKPYYPLNKILLK</sequence>
<proteinExistence type="predicted"/>
<organism evidence="1 2">
    <name type="scientific">Bacillus mycoides</name>
    <dbReference type="NCBI Taxonomy" id="1405"/>
    <lineage>
        <taxon>Bacteria</taxon>
        <taxon>Bacillati</taxon>
        <taxon>Bacillota</taxon>
        <taxon>Bacilli</taxon>
        <taxon>Bacillales</taxon>
        <taxon>Bacillaceae</taxon>
        <taxon>Bacillus</taxon>
        <taxon>Bacillus cereus group</taxon>
    </lineage>
</organism>
<protein>
    <submittedName>
        <fullName evidence="1">Uncharacterized protein</fullName>
    </submittedName>
</protein>
<gene>
    <name evidence="1" type="ORF">BACI71_110808</name>
</gene>
<dbReference type="EMBL" id="CABWMC010000003">
    <property type="protein sequence ID" value="VXB56402.1"/>
    <property type="molecule type" value="Genomic_DNA"/>
</dbReference>
<dbReference type="Proteomes" id="UP000437562">
    <property type="component" value="Unassembled WGS sequence"/>
</dbReference>
<reference evidence="1 2" key="1">
    <citation type="submission" date="2019-10" db="EMBL/GenBank/DDBJ databases">
        <authorList>
            <person name="Karimi E."/>
        </authorList>
    </citation>
    <scope>NUCLEOTIDE SEQUENCE [LARGE SCALE GENOMIC DNA]</scope>
    <source>
        <strain evidence="1">Bacillus sp. 71</strain>
    </source>
</reference>
<evidence type="ECO:0000313" key="1">
    <source>
        <dbReference type="EMBL" id="VXB56402.1"/>
    </source>
</evidence>
<dbReference type="AlphaFoldDB" id="A0A653RNG6"/>
<accession>A0A653RNG6</accession>
<evidence type="ECO:0000313" key="2">
    <source>
        <dbReference type="Proteomes" id="UP000437562"/>
    </source>
</evidence>
<name>A0A653RNG6_BACMY</name>